<evidence type="ECO:0000313" key="2">
    <source>
        <dbReference type="Proteomes" id="UP000319801"/>
    </source>
</evidence>
<reference evidence="1 2" key="1">
    <citation type="journal article" date="2019" name="Genome Biol. Evol.">
        <title>Whole-Genome Sequencing of the Giant Devil Catfish, Bagarius yarrelli.</title>
        <authorList>
            <person name="Jiang W."/>
            <person name="Lv Y."/>
            <person name="Cheng L."/>
            <person name="Yang K."/>
            <person name="Chao B."/>
            <person name="Wang X."/>
            <person name="Li Y."/>
            <person name="Pan X."/>
            <person name="You X."/>
            <person name="Zhang Y."/>
            <person name="Yang J."/>
            <person name="Li J."/>
            <person name="Zhang X."/>
            <person name="Liu S."/>
            <person name="Sun C."/>
            <person name="Yang J."/>
            <person name="Shi Q."/>
        </authorList>
    </citation>
    <scope>NUCLEOTIDE SEQUENCE [LARGE SCALE GENOMIC DNA]</scope>
    <source>
        <strain evidence="1">JWS20170419001</strain>
        <tissue evidence="1">Muscle</tissue>
    </source>
</reference>
<comment type="caution">
    <text evidence="1">The sequence shown here is derived from an EMBL/GenBank/DDBJ whole genome shotgun (WGS) entry which is preliminary data.</text>
</comment>
<proteinExistence type="predicted"/>
<name>A0A556TXC8_BAGYA</name>
<dbReference type="EMBL" id="VCAZ01000025">
    <property type="protein sequence ID" value="TSL04379.1"/>
    <property type="molecule type" value="Genomic_DNA"/>
</dbReference>
<evidence type="ECO:0000313" key="1">
    <source>
        <dbReference type="EMBL" id="TSL04379.1"/>
    </source>
</evidence>
<organism evidence="1 2">
    <name type="scientific">Bagarius yarrelli</name>
    <name type="common">Goonch</name>
    <name type="synonym">Bagrus yarrelli</name>
    <dbReference type="NCBI Taxonomy" id="175774"/>
    <lineage>
        <taxon>Eukaryota</taxon>
        <taxon>Metazoa</taxon>
        <taxon>Chordata</taxon>
        <taxon>Craniata</taxon>
        <taxon>Vertebrata</taxon>
        <taxon>Euteleostomi</taxon>
        <taxon>Actinopterygii</taxon>
        <taxon>Neopterygii</taxon>
        <taxon>Teleostei</taxon>
        <taxon>Ostariophysi</taxon>
        <taxon>Siluriformes</taxon>
        <taxon>Sisoridae</taxon>
        <taxon>Sisorinae</taxon>
        <taxon>Bagarius</taxon>
    </lineage>
</organism>
<dbReference type="Proteomes" id="UP000319801">
    <property type="component" value="Unassembled WGS sequence"/>
</dbReference>
<gene>
    <name evidence="1" type="ORF">Baya_4059</name>
</gene>
<protein>
    <submittedName>
        <fullName evidence="1">Uncharacterized protein</fullName>
    </submittedName>
</protein>
<keyword evidence="2" id="KW-1185">Reference proteome</keyword>
<sequence>MREVMRTRAVMKVVRKMKVVIWTKVVMKMRVAMRRNEDEKVVEVVIKMRSPVMRIKGRLKKGVEKASGAAPVDHHNELAHLVGFISHPNRPDP</sequence>
<accession>A0A556TXC8</accession>
<dbReference type="AlphaFoldDB" id="A0A556TXC8"/>